<protein>
    <submittedName>
        <fullName evidence="2">Uncharacterized protein</fullName>
    </submittedName>
</protein>
<dbReference type="Proteomes" id="UP000228809">
    <property type="component" value="Unassembled WGS sequence"/>
</dbReference>
<dbReference type="EMBL" id="PFBJ01000018">
    <property type="protein sequence ID" value="PIT90937.1"/>
    <property type="molecule type" value="Genomic_DNA"/>
</dbReference>
<evidence type="ECO:0000313" key="3">
    <source>
        <dbReference type="Proteomes" id="UP000228809"/>
    </source>
</evidence>
<feature type="region of interest" description="Disordered" evidence="1">
    <location>
        <begin position="1"/>
        <end position="45"/>
    </location>
</feature>
<evidence type="ECO:0000256" key="1">
    <source>
        <dbReference type="SAM" id="MobiDB-lite"/>
    </source>
</evidence>
<gene>
    <name evidence="2" type="ORF">COU17_03205</name>
</gene>
<evidence type="ECO:0000313" key="2">
    <source>
        <dbReference type="EMBL" id="PIT90937.1"/>
    </source>
</evidence>
<name>A0A2M6WDR1_9BACT</name>
<comment type="caution">
    <text evidence="2">The sequence shown here is derived from an EMBL/GenBank/DDBJ whole genome shotgun (WGS) entry which is preliminary data.</text>
</comment>
<sequence>MTVTPTPDVGERTLGSETSQYQEEKKPIGIPQVAASETGRAQTRSHPIHFSECIGWYRGL</sequence>
<organism evidence="2 3">
    <name type="scientific">Candidatus Kaiserbacteria bacterium CG10_big_fil_rev_8_21_14_0_10_49_17</name>
    <dbReference type="NCBI Taxonomy" id="1974609"/>
    <lineage>
        <taxon>Bacteria</taxon>
        <taxon>Candidatus Kaiseribacteriota</taxon>
    </lineage>
</organism>
<accession>A0A2M6WDR1</accession>
<proteinExistence type="predicted"/>
<reference evidence="3" key="1">
    <citation type="submission" date="2017-09" db="EMBL/GenBank/DDBJ databases">
        <title>Depth-based differentiation of microbial function through sediment-hosted aquifers and enrichment of novel symbionts in the deep terrestrial subsurface.</title>
        <authorList>
            <person name="Probst A.J."/>
            <person name="Ladd B."/>
            <person name="Jarett J.K."/>
            <person name="Geller-Mcgrath D.E."/>
            <person name="Sieber C.M.K."/>
            <person name="Emerson J.B."/>
            <person name="Anantharaman K."/>
            <person name="Thomas B.C."/>
            <person name="Malmstrom R."/>
            <person name="Stieglmeier M."/>
            <person name="Klingl A."/>
            <person name="Woyke T."/>
            <person name="Ryan C.M."/>
            <person name="Banfield J.F."/>
        </authorList>
    </citation>
    <scope>NUCLEOTIDE SEQUENCE [LARGE SCALE GENOMIC DNA]</scope>
</reference>
<dbReference type="AlphaFoldDB" id="A0A2M6WDR1"/>